<keyword evidence="7 8" id="KW-0472">Membrane</keyword>
<dbReference type="InterPro" id="IPR004626">
    <property type="entry name" value="RarD"/>
</dbReference>
<feature type="transmembrane region" description="Helical" evidence="8">
    <location>
        <begin position="240"/>
        <end position="260"/>
    </location>
</feature>
<dbReference type="RefSeq" id="WP_170267002.1">
    <property type="nucleotide sequence ID" value="NZ_BKAG01000048.1"/>
</dbReference>
<dbReference type="SUPFAM" id="SSF103481">
    <property type="entry name" value="Multidrug resistance efflux transporter EmrE"/>
    <property type="match status" value="1"/>
</dbReference>
<feature type="transmembrane region" description="Helical" evidence="8">
    <location>
        <begin position="212"/>
        <end position="233"/>
    </location>
</feature>
<evidence type="ECO:0000256" key="5">
    <source>
        <dbReference type="ARBA" id="ARBA00022692"/>
    </source>
</evidence>
<dbReference type="Proteomes" id="UP000321577">
    <property type="component" value="Unassembled WGS sequence"/>
</dbReference>
<keyword evidence="3" id="KW-0813">Transport</keyword>
<evidence type="ECO:0000256" key="4">
    <source>
        <dbReference type="ARBA" id="ARBA00022475"/>
    </source>
</evidence>
<dbReference type="InterPro" id="IPR037185">
    <property type="entry name" value="EmrE-like"/>
</dbReference>
<evidence type="ECO:0000256" key="6">
    <source>
        <dbReference type="ARBA" id="ARBA00022989"/>
    </source>
</evidence>
<evidence type="ECO:0000256" key="2">
    <source>
        <dbReference type="ARBA" id="ARBA00007362"/>
    </source>
</evidence>
<evidence type="ECO:0000256" key="7">
    <source>
        <dbReference type="ARBA" id="ARBA00023136"/>
    </source>
</evidence>
<name>A0A512MF90_9BACT</name>
<feature type="transmembrane region" description="Helical" evidence="8">
    <location>
        <begin position="151"/>
        <end position="166"/>
    </location>
</feature>
<keyword evidence="5 8" id="KW-0812">Transmembrane</keyword>
<gene>
    <name evidence="9" type="ORF">BGE01nite_46670</name>
</gene>
<dbReference type="EMBL" id="BKAG01000048">
    <property type="protein sequence ID" value="GEP45376.1"/>
    <property type="molecule type" value="Genomic_DNA"/>
</dbReference>
<feature type="transmembrane region" description="Helical" evidence="8">
    <location>
        <begin position="7"/>
        <end position="26"/>
    </location>
</feature>
<comment type="caution">
    <text evidence="9">The sequence shown here is derived from an EMBL/GenBank/DDBJ whole genome shotgun (WGS) entry which is preliminary data.</text>
</comment>
<feature type="transmembrane region" description="Helical" evidence="8">
    <location>
        <begin position="32"/>
        <end position="55"/>
    </location>
</feature>
<feature type="transmembrane region" description="Helical" evidence="8">
    <location>
        <begin position="178"/>
        <end position="197"/>
    </location>
</feature>
<evidence type="ECO:0000256" key="3">
    <source>
        <dbReference type="ARBA" id="ARBA00022448"/>
    </source>
</evidence>
<accession>A0A512MF90</accession>
<feature type="transmembrane region" description="Helical" evidence="8">
    <location>
        <begin position="266"/>
        <end position="288"/>
    </location>
</feature>
<dbReference type="GO" id="GO:0005886">
    <property type="term" value="C:plasma membrane"/>
    <property type="evidence" value="ECO:0007669"/>
    <property type="project" value="UniProtKB-SubCell"/>
</dbReference>
<sequence>MQRPPTSAVLSAILAFSMWGVLPVYWKQIGHLGAGISIAQRVVWTLVAAVLMLLWQGGLKAWLVALKQPAVLRTHALSAALLGINWGVFIWGALNGHILECSLGYFLNPLLNVLIGCLLLGEKLTSWQKISITLAGLGVGIQMIAVGRPPWIALLLAFSFGFYALVRRRSMQGPLPGLATESIIALPIALAFLAYWSGQGRHIFGTASLHDVAYILGLGLITAVPLLGFAHAARKLPFSLLGLLQFLAPTGQFIVGAFVYDEPLSPVSLMAFGFIWTAVLTFCLNLFWQGRKPAGP</sequence>
<reference evidence="9 10" key="1">
    <citation type="submission" date="2019-07" db="EMBL/GenBank/DDBJ databases">
        <title>Whole genome shotgun sequence of Brevifollis gellanilyticus NBRC 108608.</title>
        <authorList>
            <person name="Hosoyama A."/>
            <person name="Uohara A."/>
            <person name="Ohji S."/>
            <person name="Ichikawa N."/>
        </authorList>
    </citation>
    <scope>NUCLEOTIDE SEQUENCE [LARGE SCALE GENOMIC DNA]</scope>
    <source>
        <strain evidence="9 10">NBRC 108608</strain>
    </source>
</reference>
<evidence type="ECO:0000256" key="1">
    <source>
        <dbReference type="ARBA" id="ARBA00004651"/>
    </source>
</evidence>
<evidence type="ECO:0000256" key="8">
    <source>
        <dbReference type="SAM" id="Phobius"/>
    </source>
</evidence>
<dbReference type="AlphaFoldDB" id="A0A512MF90"/>
<protein>
    <submittedName>
        <fullName evidence="9">Permease</fullName>
    </submittedName>
</protein>
<evidence type="ECO:0000313" key="10">
    <source>
        <dbReference type="Proteomes" id="UP000321577"/>
    </source>
</evidence>
<keyword evidence="6 8" id="KW-1133">Transmembrane helix</keyword>
<comment type="similarity">
    <text evidence="2">Belongs to the EamA transporter family.</text>
</comment>
<keyword evidence="10" id="KW-1185">Reference proteome</keyword>
<proteinExistence type="inferred from homology"/>
<evidence type="ECO:0000313" key="9">
    <source>
        <dbReference type="EMBL" id="GEP45376.1"/>
    </source>
</evidence>
<keyword evidence="4" id="KW-1003">Cell membrane</keyword>
<organism evidence="9 10">
    <name type="scientific">Brevifollis gellanilyticus</name>
    <dbReference type="NCBI Taxonomy" id="748831"/>
    <lineage>
        <taxon>Bacteria</taxon>
        <taxon>Pseudomonadati</taxon>
        <taxon>Verrucomicrobiota</taxon>
        <taxon>Verrucomicrobiia</taxon>
        <taxon>Verrucomicrobiales</taxon>
        <taxon>Verrucomicrobiaceae</taxon>
    </lineage>
</organism>
<dbReference type="NCBIfam" id="TIGR00688">
    <property type="entry name" value="rarD"/>
    <property type="match status" value="1"/>
</dbReference>
<comment type="subcellular location">
    <subcellularLocation>
        <location evidence="1">Cell membrane</location>
        <topology evidence="1">Multi-pass membrane protein</topology>
    </subcellularLocation>
</comment>
<feature type="transmembrane region" description="Helical" evidence="8">
    <location>
        <begin position="76"/>
        <end position="96"/>
    </location>
</feature>